<evidence type="ECO:0000313" key="1">
    <source>
        <dbReference type="EMBL" id="EKE43401.1"/>
    </source>
</evidence>
<name>K2GKU7_9RHOB</name>
<sequence>MRPWFDVPGDWRKPDSDRSFAIWRCDADGYAGVAPLPPPDVLADHYRIDDYHTHAPAGVTRHRRTTLGFRVLEKLAWFADRGVTGLEDLARDLPPGARVLDMGAGAGDAMLALAAMGHDVTGVEPDPNAASRRADFPLTVHAGTAEAVPDAVPRGAFDLVLCKHVLEHTTDPIAALEQMRGLLRQGGRAVVEVPNADCLDFRMAPLNWQHLGVPRHLTLWTGRSLRAAFDKAGFGAVNLRWRHYRRQVAQSWAAFGRPMIGFYRDRGAYRMTPKERTALYYPLLLALTVAAPARFKYDSICAIATRRD</sequence>
<dbReference type="STRING" id="1231392.OCGS_2439"/>
<evidence type="ECO:0000313" key="2">
    <source>
        <dbReference type="Proteomes" id="UP000006765"/>
    </source>
</evidence>
<dbReference type="InterPro" id="IPR029063">
    <property type="entry name" value="SAM-dependent_MTases_sf"/>
</dbReference>
<dbReference type="Gene3D" id="3.40.50.150">
    <property type="entry name" value="Vaccinia Virus protein VP39"/>
    <property type="match status" value="1"/>
</dbReference>
<dbReference type="Pfam" id="PF13489">
    <property type="entry name" value="Methyltransf_23"/>
    <property type="match status" value="1"/>
</dbReference>
<dbReference type="EMBL" id="AMGO01000054">
    <property type="protein sequence ID" value="EKE43401.1"/>
    <property type="molecule type" value="Genomic_DNA"/>
</dbReference>
<protein>
    <submittedName>
        <fullName evidence="1">Methyltransferase type 12</fullName>
    </submittedName>
</protein>
<dbReference type="OrthoDB" id="7537532at2"/>
<dbReference type="eggNOG" id="COG2227">
    <property type="taxonomic scope" value="Bacteria"/>
</dbReference>
<dbReference type="CDD" id="cd02440">
    <property type="entry name" value="AdoMet_MTases"/>
    <property type="match status" value="1"/>
</dbReference>
<gene>
    <name evidence="1" type="ORF">OCGS_2439</name>
</gene>
<dbReference type="PANTHER" id="PTHR43861">
    <property type="entry name" value="TRANS-ACONITATE 2-METHYLTRANSFERASE-RELATED"/>
    <property type="match status" value="1"/>
</dbReference>
<reference evidence="1 2" key="1">
    <citation type="journal article" date="2012" name="J. Bacteriol.">
        <title>Draft Genome Sequence of Oceaniovalibus guishaninsula JLT2003T.</title>
        <authorList>
            <person name="Tang K."/>
            <person name="Liu K."/>
            <person name="Jiao N."/>
        </authorList>
    </citation>
    <scope>NUCLEOTIDE SEQUENCE [LARGE SCALE GENOMIC DNA]</scope>
    <source>
        <strain evidence="1 2">JLT2003</strain>
    </source>
</reference>
<dbReference type="RefSeq" id="WP_007427591.1">
    <property type="nucleotide sequence ID" value="NZ_AMGO01000054.1"/>
</dbReference>
<dbReference type="AlphaFoldDB" id="K2GKU7"/>
<accession>K2GKU7</accession>
<comment type="caution">
    <text evidence="1">The sequence shown here is derived from an EMBL/GenBank/DDBJ whole genome shotgun (WGS) entry which is preliminary data.</text>
</comment>
<keyword evidence="1" id="KW-0489">Methyltransferase</keyword>
<dbReference type="GO" id="GO:0008168">
    <property type="term" value="F:methyltransferase activity"/>
    <property type="evidence" value="ECO:0007669"/>
    <property type="project" value="UniProtKB-KW"/>
</dbReference>
<keyword evidence="1" id="KW-0808">Transferase</keyword>
<keyword evidence="2" id="KW-1185">Reference proteome</keyword>
<organism evidence="1 2">
    <name type="scientific">Oceaniovalibus guishaninsula JLT2003</name>
    <dbReference type="NCBI Taxonomy" id="1231392"/>
    <lineage>
        <taxon>Bacteria</taxon>
        <taxon>Pseudomonadati</taxon>
        <taxon>Pseudomonadota</taxon>
        <taxon>Alphaproteobacteria</taxon>
        <taxon>Rhodobacterales</taxon>
        <taxon>Roseobacteraceae</taxon>
        <taxon>Oceaniovalibus</taxon>
    </lineage>
</organism>
<dbReference type="Proteomes" id="UP000006765">
    <property type="component" value="Unassembled WGS sequence"/>
</dbReference>
<proteinExistence type="predicted"/>
<dbReference type="GO" id="GO:0032259">
    <property type="term" value="P:methylation"/>
    <property type="evidence" value="ECO:0007669"/>
    <property type="project" value="UniProtKB-KW"/>
</dbReference>
<dbReference type="SUPFAM" id="SSF53335">
    <property type="entry name" value="S-adenosyl-L-methionine-dependent methyltransferases"/>
    <property type="match status" value="1"/>
</dbReference>